<dbReference type="InterPro" id="IPR008727">
    <property type="entry name" value="PAAR_motif"/>
</dbReference>
<dbReference type="RefSeq" id="WP_012550866.1">
    <property type="nucleotide sequence ID" value="NZ_CAWMPN010000012.1"/>
</dbReference>
<dbReference type="CDD" id="cd14737">
    <property type="entry name" value="PAAR_1"/>
    <property type="match status" value="1"/>
</dbReference>
<evidence type="ECO:0000313" key="3">
    <source>
        <dbReference type="Proteomes" id="UP000093523"/>
    </source>
</evidence>
<evidence type="ECO:0000256" key="1">
    <source>
        <dbReference type="SAM" id="MobiDB-lite"/>
    </source>
</evidence>
<protein>
    <recommendedName>
        <fullName evidence="4">Type VI secretion system PAAR protein</fullName>
    </recommendedName>
</protein>
<dbReference type="AlphaFoldDB" id="A0A1B9NXW2"/>
<comment type="caution">
    <text evidence="2">The sequence shown here is derived from an EMBL/GenBank/DDBJ whole genome shotgun (WGS) entry which is preliminary data.</text>
</comment>
<dbReference type="EMBL" id="MAJU01000012">
    <property type="protein sequence ID" value="OCH20565.1"/>
    <property type="molecule type" value="Genomic_DNA"/>
</dbReference>
<dbReference type="Gene3D" id="2.60.200.60">
    <property type="match status" value="1"/>
</dbReference>
<dbReference type="Pfam" id="PF05488">
    <property type="entry name" value="PAAR_motif"/>
    <property type="match status" value="1"/>
</dbReference>
<feature type="region of interest" description="Disordered" evidence="1">
    <location>
        <begin position="1"/>
        <end position="94"/>
    </location>
</feature>
<organism evidence="2 3">
    <name type="scientific">Aliivibrio logei</name>
    <name type="common">Vibrio logei</name>
    <dbReference type="NCBI Taxonomy" id="688"/>
    <lineage>
        <taxon>Bacteria</taxon>
        <taxon>Pseudomonadati</taxon>
        <taxon>Pseudomonadota</taxon>
        <taxon>Gammaproteobacteria</taxon>
        <taxon>Vibrionales</taxon>
        <taxon>Vibrionaceae</taxon>
        <taxon>Aliivibrio</taxon>
    </lineage>
</organism>
<evidence type="ECO:0000313" key="2">
    <source>
        <dbReference type="EMBL" id="OCH20565.1"/>
    </source>
</evidence>
<dbReference type="OrthoDB" id="9807902at2"/>
<feature type="compositionally biased region" description="Gly residues" evidence="1">
    <location>
        <begin position="79"/>
        <end position="94"/>
    </location>
</feature>
<proteinExistence type="predicted"/>
<gene>
    <name evidence="2" type="ORF">A6E04_15380</name>
</gene>
<sequence>MGNAVKVGDIGTAHDGFHPSPILAGSGTVKVDGVPAARKGDPLAPHSKPKHPPHPRAISEGSNSVFMDGQPAARSGDAVGCGGKVQGGGTVNIG</sequence>
<reference evidence="2 3" key="1">
    <citation type="submission" date="2016-06" db="EMBL/GenBank/DDBJ databases">
        <authorList>
            <person name="Kjaerup R.B."/>
            <person name="Dalgaard T.S."/>
            <person name="Juul-Madsen H.R."/>
        </authorList>
    </citation>
    <scope>NUCLEOTIDE SEQUENCE [LARGE SCALE GENOMIC DNA]</scope>
    <source>
        <strain evidence="2 3">1S159</strain>
    </source>
</reference>
<name>A0A1B9NXW2_ALILO</name>
<evidence type="ECO:0008006" key="4">
    <source>
        <dbReference type="Google" id="ProtNLM"/>
    </source>
</evidence>
<accession>A0A1B9NXW2</accession>
<dbReference type="NCBIfam" id="NF033420">
    <property type="entry name" value="T6SS_PAAR_dom"/>
    <property type="match status" value="1"/>
</dbReference>
<dbReference type="Proteomes" id="UP000093523">
    <property type="component" value="Unassembled WGS sequence"/>
</dbReference>
<dbReference type="STRING" id="688.A6E04_15380"/>